<evidence type="ECO:0000256" key="1">
    <source>
        <dbReference type="SAM" id="MobiDB-lite"/>
    </source>
</evidence>
<evidence type="ECO:0000313" key="2">
    <source>
        <dbReference type="EMBL" id="KAH6695581.1"/>
    </source>
</evidence>
<feature type="compositionally biased region" description="Pro residues" evidence="1">
    <location>
        <begin position="228"/>
        <end position="246"/>
    </location>
</feature>
<feature type="region of interest" description="Disordered" evidence="1">
    <location>
        <begin position="185"/>
        <end position="255"/>
    </location>
</feature>
<accession>A0A9P9AEZ1</accession>
<sequence length="255" mass="28425">MEASRLWISPRLRTQSLFPSLPSPLARLLQPRPCLRRRLSLLDQLLPPLESSPLCLSPPLKKRLPFLNPQRRRSTPSSPAAQPWASRSVFLASPSRSLSALPFPSSLEMLPRASRASPRSLQMFRRLLPAPLRLPRPLPSSLCLRTSTPTWSVSRFPPRSRNSSLLPATSLRPRWSLKPSTSLRVLRRAPPRSPATPLRSSLLHRMPSSVPRSHRHSSPLPLLVRAPPSRPLPLPFPASPPAPGHPPARRSQARA</sequence>
<keyword evidence="3" id="KW-1185">Reference proteome</keyword>
<dbReference type="Proteomes" id="UP000770015">
    <property type="component" value="Unassembled WGS sequence"/>
</dbReference>
<dbReference type="AlphaFoldDB" id="A0A9P9AEZ1"/>
<feature type="compositionally biased region" description="Low complexity" evidence="1">
    <location>
        <begin position="218"/>
        <end position="227"/>
    </location>
</feature>
<name>A0A9P9AEZ1_9PEZI</name>
<organism evidence="2 3">
    <name type="scientific">Plectosphaerella plurivora</name>
    <dbReference type="NCBI Taxonomy" id="936078"/>
    <lineage>
        <taxon>Eukaryota</taxon>
        <taxon>Fungi</taxon>
        <taxon>Dikarya</taxon>
        <taxon>Ascomycota</taxon>
        <taxon>Pezizomycotina</taxon>
        <taxon>Sordariomycetes</taxon>
        <taxon>Hypocreomycetidae</taxon>
        <taxon>Glomerellales</taxon>
        <taxon>Plectosphaerellaceae</taxon>
        <taxon>Plectosphaerella</taxon>
    </lineage>
</organism>
<dbReference type="EMBL" id="JAGSXJ010000002">
    <property type="protein sequence ID" value="KAH6695581.1"/>
    <property type="molecule type" value="Genomic_DNA"/>
</dbReference>
<protein>
    <submittedName>
        <fullName evidence="2">Uncharacterized protein</fullName>
    </submittedName>
</protein>
<comment type="caution">
    <text evidence="2">The sequence shown here is derived from an EMBL/GenBank/DDBJ whole genome shotgun (WGS) entry which is preliminary data.</text>
</comment>
<evidence type="ECO:0000313" key="3">
    <source>
        <dbReference type="Proteomes" id="UP000770015"/>
    </source>
</evidence>
<gene>
    <name evidence="2" type="ORF">F5X68DRAFT_31040</name>
</gene>
<reference evidence="2" key="1">
    <citation type="journal article" date="2021" name="Nat. Commun.">
        <title>Genetic determinants of endophytism in the Arabidopsis root mycobiome.</title>
        <authorList>
            <person name="Mesny F."/>
            <person name="Miyauchi S."/>
            <person name="Thiergart T."/>
            <person name="Pickel B."/>
            <person name="Atanasova L."/>
            <person name="Karlsson M."/>
            <person name="Huettel B."/>
            <person name="Barry K.W."/>
            <person name="Haridas S."/>
            <person name="Chen C."/>
            <person name="Bauer D."/>
            <person name="Andreopoulos W."/>
            <person name="Pangilinan J."/>
            <person name="LaButti K."/>
            <person name="Riley R."/>
            <person name="Lipzen A."/>
            <person name="Clum A."/>
            <person name="Drula E."/>
            <person name="Henrissat B."/>
            <person name="Kohler A."/>
            <person name="Grigoriev I.V."/>
            <person name="Martin F.M."/>
            <person name="Hacquard S."/>
        </authorList>
    </citation>
    <scope>NUCLEOTIDE SEQUENCE</scope>
    <source>
        <strain evidence="2">MPI-SDFR-AT-0117</strain>
    </source>
</reference>
<proteinExistence type="predicted"/>